<protein>
    <submittedName>
        <fullName evidence="2">Uncharacterized protein</fullName>
    </submittedName>
</protein>
<name>A0ABQ8T4Y8_PERAM</name>
<reference evidence="2 3" key="1">
    <citation type="journal article" date="2022" name="Allergy">
        <title>Genome assembly and annotation of Periplaneta americana reveal a comprehensive cockroach allergen profile.</title>
        <authorList>
            <person name="Wang L."/>
            <person name="Xiong Q."/>
            <person name="Saelim N."/>
            <person name="Wang L."/>
            <person name="Nong W."/>
            <person name="Wan A.T."/>
            <person name="Shi M."/>
            <person name="Liu X."/>
            <person name="Cao Q."/>
            <person name="Hui J.H.L."/>
            <person name="Sookrung N."/>
            <person name="Leung T.F."/>
            <person name="Tungtrongchitr A."/>
            <person name="Tsui S.K.W."/>
        </authorList>
    </citation>
    <scope>NUCLEOTIDE SEQUENCE [LARGE SCALE GENOMIC DNA]</scope>
    <source>
        <strain evidence="2">PWHHKU_190912</strain>
    </source>
</reference>
<evidence type="ECO:0000256" key="1">
    <source>
        <dbReference type="SAM" id="MobiDB-lite"/>
    </source>
</evidence>
<organism evidence="2 3">
    <name type="scientific">Periplaneta americana</name>
    <name type="common">American cockroach</name>
    <name type="synonym">Blatta americana</name>
    <dbReference type="NCBI Taxonomy" id="6978"/>
    <lineage>
        <taxon>Eukaryota</taxon>
        <taxon>Metazoa</taxon>
        <taxon>Ecdysozoa</taxon>
        <taxon>Arthropoda</taxon>
        <taxon>Hexapoda</taxon>
        <taxon>Insecta</taxon>
        <taxon>Pterygota</taxon>
        <taxon>Neoptera</taxon>
        <taxon>Polyneoptera</taxon>
        <taxon>Dictyoptera</taxon>
        <taxon>Blattodea</taxon>
        <taxon>Blattoidea</taxon>
        <taxon>Blattidae</taxon>
        <taxon>Blattinae</taxon>
        <taxon>Periplaneta</taxon>
    </lineage>
</organism>
<gene>
    <name evidence="2" type="ORF">ANN_11424</name>
</gene>
<evidence type="ECO:0000313" key="2">
    <source>
        <dbReference type="EMBL" id="KAJ4441568.1"/>
    </source>
</evidence>
<dbReference type="EMBL" id="JAJSOF020000015">
    <property type="protein sequence ID" value="KAJ4441568.1"/>
    <property type="molecule type" value="Genomic_DNA"/>
</dbReference>
<dbReference type="Proteomes" id="UP001148838">
    <property type="component" value="Unassembled WGS sequence"/>
</dbReference>
<proteinExistence type="predicted"/>
<accession>A0ABQ8T4Y8</accession>
<evidence type="ECO:0000313" key="3">
    <source>
        <dbReference type="Proteomes" id="UP001148838"/>
    </source>
</evidence>
<sequence length="83" mass="9234">MFLSFTSQKLDGPSDVPSRKTSGDISSAPLSHRHIPLLLLLRHSISKGMMITLRGVIKKFVVPRGRSIPYLKLERQGTTGTFQ</sequence>
<keyword evidence="3" id="KW-1185">Reference proteome</keyword>
<feature type="region of interest" description="Disordered" evidence="1">
    <location>
        <begin position="1"/>
        <end position="29"/>
    </location>
</feature>
<comment type="caution">
    <text evidence="2">The sequence shown here is derived from an EMBL/GenBank/DDBJ whole genome shotgun (WGS) entry which is preliminary data.</text>
</comment>